<dbReference type="InterPro" id="IPR016032">
    <property type="entry name" value="Sig_transdc_resp-reg_C-effctor"/>
</dbReference>
<dbReference type="EMBL" id="JBHSNC010000057">
    <property type="protein sequence ID" value="MFC5532048.1"/>
    <property type="molecule type" value="Genomic_DNA"/>
</dbReference>
<gene>
    <name evidence="10" type="ORF">ACFPQ4_21740</name>
</gene>
<dbReference type="InterPro" id="IPR039420">
    <property type="entry name" value="WalR-like"/>
</dbReference>
<feature type="modified residue" description="4-aspartylphosphate" evidence="6">
    <location>
        <position position="51"/>
    </location>
</feature>
<evidence type="ECO:0000256" key="1">
    <source>
        <dbReference type="ARBA" id="ARBA00022553"/>
    </source>
</evidence>
<dbReference type="PANTHER" id="PTHR48111">
    <property type="entry name" value="REGULATOR OF RPOS"/>
    <property type="match status" value="1"/>
</dbReference>
<keyword evidence="1 6" id="KW-0597">Phosphoprotein</keyword>
<reference evidence="11" key="1">
    <citation type="journal article" date="2019" name="Int. J. Syst. Evol. Microbiol.">
        <title>The Global Catalogue of Microorganisms (GCM) 10K type strain sequencing project: providing services to taxonomists for standard genome sequencing and annotation.</title>
        <authorList>
            <consortium name="The Broad Institute Genomics Platform"/>
            <consortium name="The Broad Institute Genome Sequencing Center for Infectious Disease"/>
            <person name="Wu L."/>
            <person name="Ma J."/>
        </authorList>
    </citation>
    <scope>NUCLEOTIDE SEQUENCE [LARGE SCALE GENOMIC DNA]</scope>
    <source>
        <strain evidence="11">CGMCC 1.18578</strain>
    </source>
</reference>
<dbReference type="Pfam" id="PF00072">
    <property type="entry name" value="Response_reg"/>
    <property type="match status" value="1"/>
</dbReference>
<dbReference type="PROSITE" id="PS50110">
    <property type="entry name" value="RESPONSE_REGULATORY"/>
    <property type="match status" value="1"/>
</dbReference>
<evidence type="ECO:0000256" key="5">
    <source>
        <dbReference type="ARBA" id="ARBA00023163"/>
    </source>
</evidence>
<accession>A0ABW0R4D4</accession>
<feature type="DNA-binding region" description="OmpR/PhoB-type" evidence="7">
    <location>
        <begin position="125"/>
        <end position="226"/>
    </location>
</feature>
<evidence type="ECO:0000256" key="7">
    <source>
        <dbReference type="PROSITE-ProRule" id="PRU01091"/>
    </source>
</evidence>
<keyword evidence="3" id="KW-0805">Transcription regulation</keyword>
<dbReference type="Pfam" id="PF00486">
    <property type="entry name" value="Trans_reg_C"/>
    <property type="match status" value="1"/>
</dbReference>
<proteinExistence type="predicted"/>
<feature type="domain" description="OmpR/PhoB-type" evidence="9">
    <location>
        <begin position="125"/>
        <end position="226"/>
    </location>
</feature>
<evidence type="ECO:0000256" key="3">
    <source>
        <dbReference type="ARBA" id="ARBA00023015"/>
    </source>
</evidence>
<dbReference type="InterPro" id="IPR011006">
    <property type="entry name" value="CheY-like_superfamily"/>
</dbReference>
<evidence type="ECO:0000313" key="10">
    <source>
        <dbReference type="EMBL" id="MFC5532048.1"/>
    </source>
</evidence>
<keyword evidence="4 7" id="KW-0238">DNA-binding</keyword>
<evidence type="ECO:0000259" key="8">
    <source>
        <dbReference type="PROSITE" id="PS50110"/>
    </source>
</evidence>
<keyword evidence="2" id="KW-0902">Two-component regulatory system</keyword>
<dbReference type="RefSeq" id="WP_378114021.1">
    <property type="nucleotide sequence ID" value="NZ_JBHSNC010000057.1"/>
</dbReference>
<evidence type="ECO:0000313" key="11">
    <source>
        <dbReference type="Proteomes" id="UP001596108"/>
    </source>
</evidence>
<protein>
    <submittedName>
        <fullName evidence="10">Response regulator transcription factor</fullName>
    </submittedName>
</protein>
<evidence type="ECO:0000256" key="6">
    <source>
        <dbReference type="PROSITE-ProRule" id="PRU00169"/>
    </source>
</evidence>
<dbReference type="PANTHER" id="PTHR48111:SF73">
    <property type="entry name" value="ALKALINE PHOSPHATASE SYNTHESIS TRANSCRIPTIONAL REGULATORY PROTEIN PHOP"/>
    <property type="match status" value="1"/>
</dbReference>
<dbReference type="Gene3D" id="6.10.250.690">
    <property type="match status" value="1"/>
</dbReference>
<dbReference type="SMART" id="SM00862">
    <property type="entry name" value="Trans_reg_C"/>
    <property type="match status" value="1"/>
</dbReference>
<dbReference type="SUPFAM" id="SSF52172">
    <property type="entry name" value="CheY-like"/>
    <property type="match status" value="1"/>
</dbReference>
<dbReference type="CDD" id="cd00383">
    <property type="entry name" value="trans_reg_C"/>
    <property type="match status" value="1"/>
</dbReference>
<name>A0ABW0R4D4_9BACL</name>
<dbReference type="Gene3D" id="1.10.10.10">
    <property type="entry name" value="Winged helix-like DNA-binding domain superfamily/Winged helix DNA-binding domain"/>
    <property type="match status" value="1"/>
</dbReference>
<dbReference type="PROSITE" id="PS51755">
    <property type="entry name" value="OMPR_PHOB"/>
    <property type="match status" value="1"/>
</dbReference>
<dbReference type="InterPro" id="IPR001867">
    <property type="entry name" value="OmpR/PhoB-type_DNA-bd"/>
</dbReference>
<sequence>MHILIVEDEVKIREVLVAYFENEGWKVDFTEDGHEAVRKFDYEQHDLVILDLMINGLPGEEVCRKVREKSKVPIIMLTSKSKENDVMTGFHLGADDYVVKPFRVKELVARIHALFRRVHTEPEQATLVSYDKGKLVVNFDTKEAYLNSAPVNLTSTEFKLLSVLCSKPGKVHHRNELYYHVQGYRYKTDGRTIDTHIKNLRRKIEEDSKEPKYILTMVGSGYKFAFRPDA</sequence>
<dbReference type="Proteomes" id="UP001596108">
    <property type="component" value="Unassembled WGS sequence"/>
</dbReference>
<dbReference type="Gene3D" id="3.40.50.2300">
    <property type="match status" value="1"/>
</dbReference>
<keyword evidence="11" id="KW-1185">Reference proteome</keyword>
<dbReference type="SUPFAM" id="SSF46894">
    <property type="entry name" value="C-terminal effector domain of the bipartite response regulators"/>
    <property type="match status" value="1"/>
</dbReference>
<feature type="domain" description="Response regulatory" evidence="8">
    <location>
        <begin position="2"/>
        <end position="115"/>
    </location>
</feature>
<organism evidence="10 11">
    <name type="scientific">Cohnella yongneupensis</name>
    <dbReference type="NCBI Taxonomy" id="425006"/>
    <lineage>
        <taxon>Bacteria</taxon>
        <taxon>Bacillati</taxon>
        <taxon>Bacillota</taxon>
        <taxon>Bacilli</taxon>
        <taxon>Bacillales</taxon>
        <taxon>Paenibacillaceae</taxon>
        <taxon>Cohnella</taxon>
    </lineage>
</organism>
<keyword evidence="5" id="KW-0804">Transcription</keyword>
<dbReference type="InterPro" id="IPR001789">
    <property type="entry name" value="Sig_transdc_resp-reg_receiver"/>
</dbReference>
<dbReference type="SMART" id="SM00448">
    <property type="entry name" value="REC"/>
    <property type="match status" value="1"/>
</dbReference>
<evidence type="ECO:0000256" key="4">
    <source>
        <dbReference type="ARBA" id="ARBA00023125"/>
    </source>
</evidence>
<evidence type="ECO:0000256" key="2">
    <source>
        <dbReference type="ARBA" id="ARBA00023012"/>
    </source>
</evidence>
<comment type="caution">
    <text evidence="10">The sequence shown here is derived from an EMBL/GenBank/DDBJ whole genome shotgun (WGS) entry which is preliminary data.</text>
</comment>
<dbReference type="InterPro" id="IPR036388">
    <property type="entry name" value="WH-like_DNA-bd_sf"/>
</dbReference>
<evidence type="ECO:0000259" key="9">
    <source>
        <dbReference type="PROSITE" id="PS51755"/>
    </source>
</evidence>